<sequence length="243" mass="26333">MYDKSFNFVQNIFVCDLAPKKNLQSRIHKVQVIHTTMNRTTAAVAGVVVLLCLFTVSDSFTFSTAPRTCGAPITSSSKFGFCGVHISLFCLSCVDECKRDIDCPGPNRKCCPSRGCGNVCQGGDRSPSILSRTQFTSPRTETATEVKAINSITMSRTIAVVAGVVVLLCLFTVSDSFSFSTVPRTCAAPITSTNTFSRCGTHITYFCLKCSDECKADRDCGLFGKCCPNRGCGNVCNNDRNRN</sequence>
<dbReference type="GO" id="GO:0005576">
    <property type="term" value="C:extracellular region"/>
    <property type="evidence" value="ECO:0007669"/>
    <property type="project" value="InterPro"/>
</dbReference>
<dbReference type="Pfam" id="PF00095">
    <property type="entry name" value="WAP"/>
    <property type="match status" value="1"/>
</dbReference>
<evidence type="ECO:0000259" key="2">
    <source>
        <dbReference type="PROSITE" id="PS51390"/>
    </source>
</evidence>
<dbReference type="AlphaFoldDB" id="A0A1D2N9G2"/>
<comment type="caution">
    <text evidence="3">The sequence shown here is derived from an EMBL/GenBank/DDBJ whole genome shotgun (WGS) entry which is preliminary data.</text>
</comment>
<dbReference type="InterPro" id="IPR008197">
    <property type="entry name" value="WAP_dom"/>
</dbReference>
<proteinExistence type="predicted"/>
<dbReference type="PROSITE" id="PS51390">
    <property type="entry name" value="WAP"/>
    <property type="match status" value="1"/>
</dbReference>
<organism evidence="3 4">
    <name type="scientific">Orchesella cincta</name>
    <name type="common">Springtail</name>
    <name type="synonym">Podura cincta</name>
    <dbReference type="NCBI Taxonomy" id="48709"/>
    <lineage>
        <taxon>Eukaryota</taxon>
        <taxon>Metazoa</taxon>
        <taxon>Ecdysozoa</taxon>
        <taxon>Arthropoda</taxon>
        <taxon>Hexapoda</taxon>
        <taxon>Collembola</taxon>
        <taxon>Entomobryomorpha</taxon>
        <taxon>Entomobryoidea</taxon>
        <taxon>Orchesellidae</taxon>
        <taxon>Orchesellinae</taxon>
        <taxon>Orchesella</taxon>
    </lineage>
</organism>
<keyword evidence="1" id="KW-1133">Transmembrane helix</keyword>
<feature type="domain" description="WAP" evidence="2">
    <location>
        <begin position="75"/>
        <end position="124"/>
    </location>
</feature>
<keyword evidence="1" id="KW-0812">Transmembrane</keyword>
<evidence type="ECO:0000313" key="4">
    <source>
        <dbReference type="Proteomes" id="UP000094527"/>
    </source>
</evidence>
<evidence type="ECO:0000256" key="1">
    <source>
        <dbReference type="SAM" id="Phobius"/>
    </source>
</evidence>
<keyword evidence="4" id="KW-1185">Reference proteome</keyword>
<evidence type="ECO:0000313" key="3">
    <source>
        <dbReference type="EMBL" id="ODN01892.1"/>
    </source>
</evidence>
<accession>A0A1D2N9G2</accession>
<gene>
    <name evidence="3" type="ORF">Ocin01_04779</name>
</gene>
<keyword evidence="1" id="KW-0472">Membrane</keyword>
<protein>
    <recommendedName>
        <fullName evidence="2">WAP domain-containing protein</fullName>
    </recommendedName>
</protein>
<dbReference type="Gene3D" id="4.10.75.10">
    <property type="entry name" value="Elafin-like"/>
    <property type="match status" value="1"/>
</dbReference>
<name>A0A1D2N9G2_ORCCI</name>
<dbReference type="InterPro" id="IPR036645">
    <property type="entry name" value="Elafin-like_sf"/>
</dbReference>
<dbReference type="EMBL" id="LJIJ01000135">
    <property type="protein sequence ID" value="ODN01892.1"/>
    <property type="molecule type" value="Genomic_DNA"/>
</dbReference>
<reference evidence="3 4" key="1">
    <citation type="journal article" date="2016" name="Genome Biol. Evol.">
        <title>Gene Family Evolution Reflects Adaptation to Soil Environmental Stressors in the Genome of the Collembolan Orchesella cincta.</title>
        <authorList>
            <person name="Faddeeva-Vakhrusheva A."/>
            <person name="Derks M.F."/>
            <person name="Anvar S.Y."/>
            <person name="Agamennone V."/>
            <person name="Suring W."/>
            <person name="Smit S."/>
            <person name="van Straalen N.M."/>
            <person name="Roelofs D."/>
        </authorList>
    </citation>
    <scope>NUCLEOTIDE SEQUENCE [LARGE SCALE GENOMIC DNA]</scope>
    <source>
        <tissue evidence="3">Mixed pool</tissue>
    </source>
</reference>
<feature type="transmembrane region" description="Helical" evidence="1">
    <location>
        <begin position="157"/>
        <end position="174"/>
    </location>
</feature>
<dbReference type="GO" id="GO:0030414">
    <property type="term" value="F:peptidase inhibitor activity"/>
    <property type="evidence" value="ECO:0007669"/>
    <property type="project" value="InterPro"/>
</dbReference>
<dbReference type="Proteomes" id="UP000094527">
    <property type="component" value="Unassembled WGS sequence"/>
</dbReference>